<feature type="compositionally biased region" description="Low complexity" evidence="4">
    <location>
        <begin position="257"/>
        <end position="278"/>
    </location>
</feature>
<name>A0A835XTJ1_9CHLO</name>
<dbReference type="CDD" id="cd09631">
    <property type="entry name" value="DOMON_DOH"/>
    <property type="match status" value="1"/>
</dbReference>
<dbReference type="InterPro" id="IPR005018">
    <property type="entry name" value="DOMON_domain"/>
</dbReference>
<feature type="compositionally biased region" description="Low complexity" evidence="4">
    <location>
        <begin position="326"/>
        <end position="345"/>
    </location>
</feature>
<dbReference type="Gene3D" id="2.60.120.310">
    <property type="entry name" value="Copper type II, ascorbate-dependent monooxygenase, N-terminal domain"/>
    <property type="match status" value="1"/>
</dbReference>
<evidence type="ECO:0000256" key="3">
    <source>
        <dbReference type="ARBA" id="ARBA00023180"/>
    </source>
</evidence>
<keyword evidence="2" id="KW-1015">Disulfide bond</keyword>
<dbReference type="PANTHER" id="PTHR10157:SF23">
    <property type="entry name" value="MOXD1 HOMOLOG 1"/>
    <property type="match status" value="1"/>
</dbReference>
<dbReference type="InterPro" id="IPR045266">
    <property type="entry name" value="DOH_DOMON"/>
</dbReference>
<dbReference type="EMBL" id="JAEHOE010000089">
    <property type="protein sequence ID" value="KAG2487971.1"/>
    <property type="molecule type" value="Genomic_DNA"/>
</dbReference>
<feature type="compositionally biased region" description="Low complexity" evidence="4">
    <location>
        <begin position="19"/>
        <end position="29"/>
    </location>
</feature>
<feature type="region of interest" description="Disordered" evidence="4">
    <location>
        <begin position="716"/>
        <end position="748"/>
    </location>
</feature>
<dbReference type="OrthoDB" id="2013249at2759"/>
<dbReference type="InterPro" id="IPR000945">
    <property type="entry name" value="DBH-like"/>
</dbReference>
<reference evidence="6" key="1">
    <citation type="journal article" date="2020" name="bioRxiv">
        <title>Comparative genomics of Chlamydomonas.</title>
        <authorList>
            <person name="Craig R.J."/>
            <person name="Hasan A.R."/>
            <person name="Ness R.W."/>
            <person name="Keightley P.D."/>
        </authorList>
    </citation>
    <scope>NUCLEOTIDE SEQUENCE</scope>
    <source>
        <strain evidence="6">CCAP 11/70</strain>
    </source>
</reference>
<feature type="domain" description="DOMON" evidence="5">
    <location>
        <begin position="80"/>
        <end position="220"/>
    </location>
</feature>
<dbReference type="InterPro" id="IPR024548">
    <property type="entry name" value="Cu2_monoox_C"/>
</dbReference>
<dbReference type="InterPro" id="IPR014784">
    <property type="entry name" value="Cu2_ascorb_mOase-like_C"/>
</dbReference>
<feature type="region of interest" description="Disordered" evidence="4">
    <location>
        <begin position="1"/>
        <end position="29"/>
    </location>
</feature>
<feature type="compositionally biased region" description="Acidic residues" evidence="4">
    <location>
        <begin position="353"/>
        <end position="365"/>
    </location>
</feature>
<dbReference type="PROSITE" id="PS50836">
    <property type="entry name" value="DOMON"/>
    <property type="match status" value="1"/>
</dbReference>
<dbReference type="Pfam" id="PF03712">
    <property type="entry name" value="Cu2_monoox_C"/>
    <property type="match status" value="1"/>
</dbReference>
<proteinExistence type="inferred from homology"/>
<feature type="compositionally biased region" description="Pro residues" evidence="4">
    <location>
        <begin position="716"/>
        <end position="726"/>
    </location>
</feature>
<dbReference type="InterPro" id="IPR008977">
    <property type="entry name" value="PHM/PNGase_F_dom_sf"/>
</dbReference>
<feature type="region of interest" description="Disordered" evidence="4">
    <location>
        <begin position="248"/>
        <end position="278"/>
    </location>
</feature>
<keyword evidence="3" id="KW-0325">Glycoprotein</keyword>
<dbReference type="Pfam" id="PF03351">
    <property type="entry name" value="DOMON"/>
    <property type="match status" value="1"/>
</dbReference>
<accession>A0A835XTJ1</accession>
<sequence>MRRRHGSPSALAGGGGGPHSCSRGGLSLSRRTTSPAARHRLLLLAAALALAVLAPRGALAASCYRSLSRDDFPHCTLLSPLFALHWRVAGPPGPGANITLGLDADTGGYPDSWLGLGLSDGGGMIGADIIVVAGPVGASAGPAAGRFGGWRALDLHSVEFGTPQRDESQDVTLLSAPLSGPNSTVAVITRPLHTCDPWDRHIQAGGACVGIPQTVSWAIGRRWPSKHRAKGDSAAFFIPEADRLWGVGGSSSGKDTSANSSSSANSNANSSSNASSPATTTATAARLLNLPPAAAQLFAASDAAANPAAATVAAAARAQPAVTKAAGPATGPAAATDGAAATSDGGSEKDSDGDGDAEEEEEEDGGERKETRLGASAALGGAEGGAEGEDPEAFRVEIRMRNVTIPSNQTTSYMCAHFELPSDRRYHITSSLALIESPIIHHIILFACEKPPTTAARTTAPGAAFGCLSSGGGGGCNTFYLGWAPGQTGAVLPPTVGFPVGEADSTVFSLQVHYNNEALEAGVPDASGFSLLLTPRLRPYDAGVFAVGQTAIAIPPGEEHFTLRPSVCPSTCTAARLSTPLRLLASGLHMHTLGRSIVTQHIRNGTELPPLGSKPFYRFDYQSQDPVPLDSSILAPGDVLITTCSYDSTERENVTRYGESTQDEMCFNFVLYYPKNPSFVTCASMDAAGDPSVALCGGWDEAGAAGAALAALTPTPPAAPGEPSVPPSDLQYEPYGRDCPDMSYGLPPDQQRTLVLQTLSDGGPGP</sequence>
<dbReference type="AlphaFoldDB" id="A0A835XTJ1"/>
<evidence type="ECO:0000256" key="2">
    <source>
        <dbReference type="ARBA" id="ARBA00023157"/>
    </source>
</evidence>
<evidence type="ECO:0000313" key="7">
    <source>
        <dbReference type="Proteomes" id="UP000612055"/>
    </source>
</evidence>
<evidence type="ECO:0000259" key="5">
    <source>
        <dbReference type="PROSITE" id="PS50836"/>
    </source>
</evidence>
<evidence type="ECO:0000313" key="6">
    <source>
        <dbReference type="EMBL" id="KAG2487971.1"/>
    </source>
</evidence>
<dbReference type="Proteomes" id="UP000612055">
    <property type="component" value="Unassembled WGS sequence"/>
</dbReference>
<evidence type="ECO:0000256" key="4">
    <source>
        <dbReference type="SAM" id="MobiDB-lite"/>
    </source>
</evidence>
<dbReference type="GO" id="GO:0004500">
    <property type="term" value="F:dopamine beta-monooxygenase activity"/>
    <property type="evidence" value="ECO:0007669"/>
    <property type="project" value="InterPro"/>
</dbReference>
<dbReference type="InterPro" id="IPR000323">
    <property type="entry name" value="Cu2_ascorb_mOase_N"/>
</dbReference>
<dbReference type="SUPFAM" id="SSF49742">
    <property type="entry name" value="PHM/PNGase F"/>
    <property type="match status" value="2"/>
</dbReference>
<comment type="caution">
    <text evidence="6">The sequence shown here is derived from an EMBL/GenBank/DDBJ whole genome shotgun (WGS) entry which is preliminary data.</text>
</comment>
<protein>
    <recommendedName>
        <fullName evidence="5">DOMON domain-containing protein</fullName>
    </recommendedName>
</protein>
<dbReference type="Gene3D" id="2.60.120.230">
    <property type="match status" value="1"/>
</dbReference>
<dbReference type="Pfam" id="PF01082">
    <property type="entry name" value="Cu2_monooxygen"/>
    <property type="match status" value="1"/>
</dbReference>
<dbReference type="InterPro" id="IPR036939">
    <property type="entry name" value="Cu2_ascorb_mOase_N_sf"/>
</dbReference>
<gene>
    <name evidence="6" type="ORF">HYH03_013411</name>
</gene>
<dbReference type="PANTHER" id="PTHR10157">
    <property type="entry name" value="DOPAMINE BETA HYDROXYLASE RELATED"/>
    <property type="match status" value="1"/>
</dbReference>
<keyword evidence="7" id="KW-1185">Reference proteome</keyword>
<feature type="region of interest" description="Disordered" evidence="4">
    <location>
        <begin position="326"/>
        <end position="374"/>
    </location>
</feature>
<dbReference type="GO" id="GO:0005507">
    <property type="term" value="F:copper ion binding"/>
    <property type="evidence" value="ECO:0007669"/>
    <property type="project" value="InterPro"/>
</dbReference>
<evidence type="ECO:0000256" key="1">
    <source>
        <dbReference type="ARBA" id="ARBA00010676"/>
    </source>
</evidence>
<organism evidence="6 7">
    <name type="scientific">Edaphochlamys debaryana</name>
    <dbReference type="NCBI Taxonomy" id="47281"/>
    <lineage>
        <taxon>Eukaryota</taxon>
        <taxon>Viridiplantae</taxon>
        <taxon>Chlorophyta</taxon>
        <taxon>core chlorophytes</taxon>
        <taxon>Chlorophyceae</taxon>
        <taxon>CS clade</taxon>
        <taxon>Chlamydomonadales</taxon>
        <taxon>Chlamydomonadales incertae sedis</taxon>
        <taxon>Edaphochlamys</taxon>
    </lineage>
</organism>
<comment type="similarity">
    <text evidence="1">Belongs to the copper type II ascorbate-dependent monooxygenase family.</text>
</comment>